<dbReference type="NCBIfam" id="NF002558">
    <property type="entry name" value="PRK02126.1"/>
    <property type="match status" value="1"/>
</dbReference>
<organism evidence="1 2">
    <name type="scientific">Deinococcus arenae</name>
    <dbReference type="NCBI Taxonomy" id="1452751"/>
    <lineage>
        <taxon>Bacteria</taxon>
        <taxon>Thermotogati</taxon>
        <taxon>Deinococcota</taxon>
        <taxon>Deinococci</taxon>
        <taxon>Deinococcales</taxon>
        <taxon>Deinococcaceae</taxon>
        <taxon>Deinococcus</taxon>
    </lineage>
</organism>
<protein>
    <submittedName>
        <fullName evidence="1">Ribonuclease Z</fullName>
    </submittedName>
</protein>
<sequence>MLGRPAEDNALWVTADSGQGRTRLLLDCGARVLDTLPFAEVQATDHLLLSHLHMDHVGGFDDFFRATFDRAAPTHAWGPPGTARILGHRFQGFWWNHAPELRGQWVVHDVHDTHVRSFRFEAREAFAVPHEAGTHPHDGPILTTPEVTVQAVPLEHHGRSLGFILREPDRERVNTGALTELGLRPGPWLAELKGGATGELDVNGQPHDAAGLRAALMERETGESLAYLTDFLLDAAQQARLAPPLRGVQTLYAEAQYAPEDHALAARHEHTTVTQVANLAHAAGVPALTLLHLSRRYRPEQWPALLSAAQAIHPATRFPDGWLGKAADSRALG</sequence>
<dbReference type="PANTHER" id="PTHR46018">
    <property type="entry name" value="ZINC PHOSPHODIESTERASE ELAC PROTEIN 1"/>
    <property type="match status" value="1"/>
</dbReference>
<dbReference type="SUPFAM" id="SSF56281">
    <property type="entry name" value="Metallo-hydrolase/oxidoreductase"/>
    <property type="match status" value="1"/>
</dbReference>
<dbReference type="Gene3D" id="3.60.15.10">
    <property type="entry name" value="Ribonuclease Z/Hydroxyacylglutathione hydrolase-like"/>
    <property type="match status" value="1"/>
</dbReference>
<comment type="caution">
    <text evidence="1">The sequence shown here is derived from an EMBL/GenBank/DDBJ whole genome shotgun (WGS) entry which is preliminary data.</text>
</comment>
<dbReference type="Pfam" id="PF23023">
    <property type="entry name" value="Anti-Pycsar_Apyc1"/>
    <property type="match status" value="1"/>
</dbReference>
<dbReference type="EMBL" id="BMQG01000001">
    <property type="protein sequence ID" value="GGM28063.1"/>
    <property type="molecule type" value="Genomic_DNA"/>
</dbReference>
<accession>A0A8H9L5T8</accession>
<reference evidence="2" key="1">
    <citation type="journal article" date="2019" name="Int. J. Syst. Evol. Microbiol.">
        <title>The Global Catalogue of Microorganisms (GCM) 10K type strain sequencing project: providing services to taxonomists for standard genome sequencing and annotation.</title>
        <authorList>
            <consortium name="The Broad Institute Genomics Platform"/>
            <consortium name="The Broad Institute Genome Sequencing Center for Infectious Disease"/>
            <person name="Wu L."/>
            <person name="Ma J."/>
        </authorList>
    </citation>
    <scope>NUCLEOTIDE SEQUENCE [LARGE SCALE GENOMIC DNA]</scope>
    <source>
        <strain evidence="2">JCM 31047</strain>
    </source>
</reference>
<proteinExistence type="predicted"/>
<evidence type="ECO:0000313" key="1">
    <source>
        <dbReference type="EMBL" id="GGM28063.1"/>
    </source>
</evidence>
<dbReference type="Proteomes" id="UP000600547">
    <property type="component" value="Unassembled WGS sequence"/>
</dbReference>
<dbReference type="InterPro" id="IPR036866">
    <property type="entry name" value="RibonucZ/Hydroxyglut_hydro"/>
</dbReference>
<dbReference type="AlphaFoldDB" id="A0A8H9L5T8"/>
<keyword evidence="2" id="KW-1185">Reference proteome</keyword>
<gene>
    <name evidence="1" type="primary">rnz</name>
    <name evidence="1" type="ORF">GCM10008956_00120</name>
</gene>
<name>A0A8H9L5T8_9DEIO</name>
<evidence type="ECO:0000313" key="2">
    <source>
        <dbReference type="Proteomes" id="UP000600547"/>
    </source>
</evidence>
<dbReference type="GO" id="GO:0042781">
    <property type="term" value="F:3'-tRNA processing endoribonuclease activity"/>
    <property type="evidence" value="ECO:0007669"/>
    <property type="project" value="TreeGrafter"/>
</dbReference>
<dbReference type="PANTHER" id="PTHR46018:SF2">
    <property type="entry name" value="ZINC PHOSPHODIESTERASE ELAC PROTEIN 1"/>
    <property type="match status" value="1"/>
</dbReference>